<protein>
    <recommendedName>
        <fullName evidence="3">Spore coat protein U/FanG domain-containing protein</fullName>
    </recommendedName>
</protein>
<evidence type="ECO:0000256" key="1">
    <source>
        <dbReference type="SAM" id="MobiDB-lite"/>
    </source>
</evidence>
<name>A0A9P6Y6Z3_9FUNG</name>
<evidence type="ECO:0000259" key="3">
    <source>
        <dbReference type="Pfam" id="PF05229"/>
    </source>
</evidence>
<feature type="domain" description="Spore coat protein U/FanG" evidence="3">
    <location>
        <begin position="27"/>
        <end position="162"/>
    </location>
</feature>
<dbReference type="InterPro" id="IPR007893">
    <property type="entry name" value="Spore_coat_U/FanG"/>
</dbReference>
<feature type="compositionally biased region" description="Basic and acidic residues" evidence="1">
    <location>
        <begin position="214"/>
        <end position="223"/>
    </location>
</feature>
<gene>
    <name evidence="4" type="ORF">G6F50_014318</name>
</gene>
<dbReference type="Pfam" id="PF05229">
    <property type="entry name" value="SCPU"/>
    <property type="match status" value="1"/>
</dbReference>
<dbReference type="PANTHER" id="PTHR37089">
    <property type="entry name" value="PROTEIN U-RELATED"/>
    <property type="match status" value="1"/>
</dbReference>
<keyword evidence="5" id="KW-1185">Reference proteome</keyword>
<accession>A0A9P6Y6Z3</accession>
<evidence type="ECO:0000256" key="2">
    <source>
        <dbReference type="SAM" id="SignalP"/>
    </source>
</evidence>
<dbReference type="AlphaFoldDB" id="A0A9P6Y6Z3"/>
<organism evidence="4 5">
    <name type="scientific">Rhizopus delemar</name>
    <dbReference type="NCBI Taxonomy" id="936053"/>
    <lineage>
        <taxon>Eukaryota</taxon>
        <taxon>Fungi</taxon>
        <taxon>Fungi incertae sedis</taxon>
        <taxon>Mucoromycota</taxon>
        <taxon>Mucoromycotina</taxon>
        <taxon>Mucoromycetes</taxon>
        <taxon>Mucorales</taxon>
        <taxon>Mucorineae</taxon>
        <taxon>Rhizopodaceae</taxon>
        <taxon>Rhizopus</taxon>
    </lineage>
</organism>
<evidence type="ECO:0000313" key="5">
    <source>
        <dbReference type="Proteomes" id="UP000740926"/>
    </source>
</evidence>
<feature type="signal peptide" evidence="2">
    <location>
        <begin position="1"/>
        <end position="24"/>
    </location>
</feature>
<dbReference type="InterPro" id="IPR053167">
    <property type="entry name" value="Spore_coat_component"/>
</dbReference>
<comment type="caution">
    <text evidence="4">The sequence shown here is derived from an EMBL/GenBank/DDBJ whole genome shotgun (WGS) entry which is preliminary data.</text>
</comment>
<proteinExistence type="predicted"/>
<dbReference type="PANTHER" id="PTHR37089:SF4">
    <property type="entry name" value="EXPORTED PROTEIN"/>
    <property type="match status" value="1"/>
</dbReference>
<evidence type="ECO:0000313" key="4">
    <source>
        <dbReference type="EMBL" id="KAG1540765.1"/>
    </source>
</evidence>
<reference evidence="4 5" key="1">
    <citation type="journal article" date="2020" name="Microb. Genom.">
        <title>Genetic diversity of clinical and environmental Mucorales isolates obtained from an investigation of mucormycosis cases among solid organ transplant recipients.</title>
        <authorList>
            <person name="Nguyen M.H."/>
            <person name="Kaul D."/>
            <person name="Muto C."/>
            <person name="Cheng S.J."/>
            <person name="Richter R.A."/>
            <person name="Bruno V.M."/>
            <person name="Liu G."/>
            <person name="Beyhan S."/>
            <person name="Sundermann A.J."/>
            <person name="Mounaud S."/>
            <person name="Pasculle A.W."/>
            <person name="Nierman W.C."/>
            <person name="Driscoll E."/>
            <person name="Cumbie R."/>
            <person name="Clancy C.J."/>
            <person name="Dupont C.L."/>
        </authorList>
    </citation>
    <scope>NUCLEOTIDE SEQUENCE [LARGE SCALE GENOMIC DNA]</scope>
    <source>
        <strain evidence="4 5">GL24</strain>
    </source>
</reference>
<dbReference type="Proteomes" id="UP000740926">
    <property type="component" value="Unassembled WGS sequence"/>
</dbReference>
<keyword evidence="2" id="KW-0732">Signal</keyword>
<sequence length="246" mass="24901">MRSPVRSPLAWAIAGLLMSSPVLAADTTTFNVTLVVTKACTITAAAATNVDFGTAASTTATPTLGQGTVTAQCSALTPYTISLNAGANASTANDVTTRRMKNTNAAVTANNYVGYQLYQDAAHTLGGGATTGTNTQAGIGTGLAVPYIVYGQILNLSTNNPATARPHGRIPPVARHRRGAARPLPAGGPHGRGHQPAGSPHQPAAGSPPTRRRAVADQQRHLTSEAAGACVPLGTAERAGTAAAHR</sequence>
<dbReference type="EMBL" id="JAANIU010006661">
    <property type="protein sequence ID" value="KAG1540765.1"/>
    <property type="molecule type" value="Genomic_DNA"/>
</dbReference>
<feature type="region of interest" description="Disordered" evidence="1">
    <location>
        <begin position="176"/>
        <end position="246"/>
    </location>
</feature>
<feature type="chain" id="PRO_5040185051" description="Spore coat protein U/FanG domain-containing protein" evidence="2">
    <location>
        <begin position="25"/>
        <end position="246"/>
    </location>
</feature>